<dbReference type="RefSeq" id="WP_369711798.1">
    <property type="nucleotide sequence ID" value="NZ_CP165644.1"/>
</dbReference>
<sequence length="962" mass="103562">MTNNLKVLKKELKAFAKRVKDFKYTDSALIVFLLTGMIGIGGISFNLYSAEDEIKTQEHAINTSILQLQKDFKRARQENNRLLRATNLELIQLMEQGDHVVKSPWSSWQYGMNYVYNDWQGTYKGRGDKKAKYPYEGVYQRSLDIYERSVSPDSDKYGLLSRNRRPNFALGSAAGYGIGSFKPVKEPIVPFEVNAGIRPRNINKSAIRIADKTAVTPTLPEAISFTPPKPVIGIPKDPFTPNPPTFAVILGADCNEGCSSASNTPRQKSNTSIIADTRSAQNTTTWLHYTWPNGTATSAERSYAFKMYAETDTTDITDPQFNVVAGHPNVGANTRLPSGINTYYFNSYNFGDEFGSGVVTSVGSNKNNQYFFIGGSRFWEIDNYGGTGTFEIPTNKTVSLGGILTLALVSQENGATLKNSGTITDAAEKDDAYIQNITQKYNIKNVEFNEDGSVKTEEATSNPSEGKYLKIFGPSSSVYYVKKSDDGYVGYKVGIAQVEENSRTGWNGSPRWAQWESQKLQNAGIIDFRGERSIGMYVYLPKQAGSYTTDRSFAKMENLQDSTISLSGKESYGMKFAAKADSTAGMVNAGTIILKRNIKDKADNSAAMALMEDDSVTTNVSMDRGKAINASTGVIKLENVQNSLGMFVNIDSDMTNKGKIQIDSDIAEVDTDQPMNVAMRADYGTGHGGSTTPGLNAEVINDTTGEIKLKGKFAIGQLARLSTATNKTGGKIITNGDVKNSIGMSTLGGALNNDGTITVTGSGVTKNIGVFLNKYGTRNPEGTLGQNSNITVSGDSSTGILINGLSTGTPASLKYGGNVSVTGNGVSGIIVGDNDTGKAEVTVENDGTVTVNNGTSTSAGVYEYMEGANKKKQGSYGIIVSKDSKLVSDGTHKINADINIKGQESVGLYTGENAKLDVNNHTVKAYEGAVNYDAEKGSTLTLTGTGTATTGQKSLLFYTGTR</sequence>
<keyword evidence="1" id="KW-0472">Membrane</keyword>
<dbReference type="InterPro" id="IPR053787">
    <property type="entry name" value="Autotransptr-assoc_N"/>
</dbReference>
<dbReference type="NCBIfam" id="NF033175">
    <property type="entry name" value="fuso_auto_Nterm"/>
    <property type="match status" value="1"/>
</dbReference>
<evidence type="ECO:0000313" key="2">
    <source>
        <dbReference type="EMBL" id="XDU67657.1"/>
    </source>
</evidence>
<evidence type="ECO:0000256" key="1">
    <source>
        <dbReference type="SAM" id="Phobius"/>
    </source>
</evidence>
<keyword evidence="1" id="KW-1133">Transmembrane helix</keyword>
<name>A0AB39VIS8_9FUSO</name>
<reference evidence="2" key="1">
    <citation type="submission" date="2024-07" db="EMBL/GenBank/DDBJ databases">
        <authorList>
            <person name="Li X.-J."/>
            <person name="Wang X."/>
        </authorList>
    </citation>
    <scope>NUCLEOTIDE SEQUENCE</scope>
    <source>
        <strain evidence="2">HSP-334</strain>
    </source>
</reference>
<keyword evidence="1" id="KW-0812">Transmembrane</keyword>
<feature type="transmembrane region" description="Helical" evidence="1">
    <location>
        <begin position="27"/>
        <end position="48"/>
    </location>
</feature>
<organism evidence="2">
    <name type="scientific">Leptotrichia rugosa</name>
    <dbReference type="NCBI Taxonomy" id="3239302"/>
    <lineage>
        <taxon>Bacteria</taxon>
        <taxon>Fusobacteriati</taxon>
        <taxon>Fusobacteriota</taxon>
        <taxon>Fusobacteriia</taxon>
        <taxon>Fusobacteriales</taxon>
        <taxon>Leptotrichiaceae</taxon>
        <taxon>Leptotrichia</taxon>
    </lineage>
</organism>
<dbReference type="KEGG" id="lrug:AB8B22_04375"/>
<accession>A0AB39VIS8</accession>
<dbReference type="EMBL" id="CP165644">
    <property type="protein sequence ID" value="XDU67657.1"/>
    <property type="molecule type" value="Genomic_DNA"/>
</dbReference>
<protein>
    <submittedName>
        <fullName evidence="2">Autotransporter-associated N-terminal domain-containing protein</fullName>
    </submittedName>
</protein>
<gene>
    <name evidence="2" type="ORF">AB8B22_04375</name>
</gene>
<dbReference type="AlphaFoldDB" id="A0AB39VIS8"/>
<proteinExistence type="predicted"/>